<organism evidence="1 2">
    <name type="scientific">Collybia nuda</name>
    <dbReference type="NCBI Taxonomy" id="64659"/>
    <lineage>
        <taxon>Eukaryota</taxon>
        <taxon>Fungi</taxon>
        <taxon>Dikarya</taxon>
        <taxon>Basidiomycota</taxon>
        <taxon>Agaricomycotina</taxon>
        <taxon>Agaricomycetes</taxon>
        <taxon>Agaricomycetidae</taxon>
        <taxon>Agaricales</taxon>
        <taxon>Tricholomatineae</taxon>
        <taxon>Clitocybaceae</taxon>
        <taxon>Collybia</taxon>
    </lineage>
</organism>
<reference evidence="1" key="1">
    <citation type="submission" date="2020-11" db="EMBL/GenBank/DDBJ databases">
        <authorList>
            <consortium name="DOE Joint Genome Institute"/>
            <person name="Ahrendt S."/>
            <person name="Riley R."/>
            <person name="Andreopoulos W."/>
            <person name="Labutti K."/>
            <person name="Pangilinan J."/>
            <person name="Ruiz-Duenas F.J."/>
            <person name="Barrasa J.M."/>
            <person name="Sanchez-Garcia M."/>
            <person name="Camarero S."/>
            <person name="Miyauchi S."/>
            <person name="Serrano A."/>
            <person name="Linde D."/>
            <person name="Babiker R."/>
            <person name="Drula E."/>
            <person name="Ayuso-Fernandez I."/>
            <person name="Pacheco R."/>
            <person name="Padilla G."/>
            <person name="Ferreira P."/>
            <person name="Barriuso J."/>
            <person name="Kellner H."/>
            <person name="Castanera R."/>
            <person name="Alfaro M."/>
            <person name="Ramirez L."/>
            <person name="Pisabarro A.G."/>
            <person name="Kuo A."/>
            <person name="Tritt A."/>
            <person name="Lipzen A."/>
            <person name="He G."/>
            <person name="Yan M."/>
            <person name="Ng V."/>
            <person name="Cullen D."/>
            <person name="Martin F."/>
            <person name="Rosso M.-N."/>
            <person name="Henrissat B."/>
            <person name="Hibbett D."/>
            <person name="Martinez A.T."/>
            <person name="Grigoriev I.V."/>
        </authorList>
    </citation>
    <scope>NUCLEOTIDE SEQUENCE</scope>
    <source>
        <strain evidence="1">CBS 247.69</strain>
    </source>
</reference>
<proteinExistence type="predicted"/>
<name>A0A9P5XZD0_9AGAR</name>
<keyword evidence="2" id="KW-1185">Reference proteome</keyword>
<dbReference type="AlphaFoldDB" id="A0A9P5XZD0"/>
<dbReference type="EMBL" id="MU150309">
    <property type="protein sequence ID" value="KAF9459859.1"/>
    <property type="molecule type" value="Genomic_DNA"/>
</dbReference>
<evidence type="ECO:0000313" key="2">
    <source>
        <dbReference type="Proteomes" id="UP000807353"/>
    </source>
</evidence>
<evidence type="ECO:0000313" key="1">
    <source>
        <dbReference type="EMBL" id="KAF9459859.1"/>
    </source>
</evidence>
<comment type="caution">
    <text evidence="1">The sequence shown here is derived from an EMBL/GenBank/DDBJ whole genome shotgun (WGS) entry which is preliminary data.</text>
</comment>
<accession>A0A9P5XZD0</accession>
<dbReference type="Proteomes" id="UP000807353">
    <property type="component" value="Unassembled WGS sequence"/>
</dbReference>
<sequence length="174" mass="19215">MTMGHGRCSHHDLAREIILSYHTRPQRISLANTSASLEALGVLPNNTFTLIESIPLHNNIPPHLQTQTEVVAFFRENGVTSILIHRRTLSNHTVPGTYVFRLSPFLWAQLADMSTSGIAVSVVTTLCILLKASNVLSFQVMFSSGESSGLDASWSRSVSYSKSHLHSSYHHFNG</sequence>
<gene>
    <name evidence="1" type="ORF">BDZ94DRAFT_985147</name>
</gene>
<protein>
    <submittedName>
        <fullName evidence="1">Uncharacterized protein</fullName>
    </submittedName>
</protein>